<keyword evidence="3" id="KW-1185">Reference proteome</keyword>
<gene>
    <name evidence="2" type="ORF">Bca52824_092124</name>
</gene>
<proteinExistence type="predicted"/>
<feature type="region of interest" description="Disordered" evidence="1">
    <location>
        <begin position="352"/>
        <end position="397"/>
    </location>
</feature>
<evidence type="ECO:0000256" key="1">
    <source>
        <dbReference type="SAM" id="MobiDB-lite"/>
    </source>
</evidence>
<sequence>MQCSEHSSLLLALEEPTRQRYFGDVVVNRETEAVSVVGIEDDELYLFSIDEAKNKHSGRKRWLLFRDTSFMGNRNSRWKTIARRDIGTDSLERNRRFFVGDTVVRGSWFGTVQGVELKMKIHQENGFTVPAYQVDPESYEPIFKNAAESYLNEPYYVRQEVIDLESNEDPVRGTVIKHWVDRLEVDWFHCSSSREEKKPAKNIFYQLMYFEGIEFVIAGVRSMVKVKWQGGSVEEINSTELVESKEFFVGQFVAKKEEKGVGFVRFVVDGIAWVKWVEEEKPELVHTSELQPHPEYRFQISDCVAEKVGSRARGFIVGMENGKIEVEWCLNKTITVVQPEEITRLCCFFGEDSSEEDEDEEGSSDDTLPPFLRGPVAISSSGSFPLELASSASDDDD</sequence>
<evidence type="ECO:0000313" key="3">
    <source>
        <dbReference type="Proteomes" id="UP000886595"/>
    </source>
</evidence>
<name>A0A8X7NV46_BRACI</name>
<organism evidence="2 3">
    <name type="scientific">Brassica carinata</name>
    <name type="common">Ethiopian mustard</name>
    <name type="synonym">Abyssinian cabbage</name>
    <dbReference type="NCBI Taxonomy" id="52824"/>
    <lineage>
        <taxon>Eukaryota</taxon>
        <taxon>Viridiplantae</taxon>
        <taxon>Streptophyta</taxon>
        <taxon>Embryophyta</taxon>
        <taxon>Tracheophyta</taxon>
        <taxon>Spermatophyta</taxon>
        <taxon>Magnoliopsida</taxon>
        <taxon>eudicotyledons</taxon>
        <taxon>Gunneridae</taxon>
        <taxon>Pentapetalae</taxon>
        <taxon>rosids</taxon>
        <taxon>malvids</taxon>
        <taxon>Brassicales</taxon>
        <taxon>Brassicaceae</taxon>
        <taxon>Brassiceae</taxon>
        <taxon>Brassica</taxon>
    </lineage>
</organism>
<dbReference type="EMBL" id="JAAMPC010001614">
    <property type="protein sequence ID" value="KAG2238633.1"/>
    <property type="molecule type" value="Genomic_DNA"/>
</dbReference>
<evidence type="ECO:0000313" key="2">
    <source>
        <dbReference type="EMBL" id="KAG2238633.1"/>
    </source>
</evidence>
<dbReference type="AlphaFoldDB" id="A0A8X7NV46"/>
<dbReference type="Proteomes" id="UP000886595">
    <property type="component" value="Unassembled WGS sequence"/>
</dbReference>
<reference evidence="2 3" key="1">
    <citation type="submission" date="2020-02" db="EMBL/GenBank/DDBJ databases">
        <authorList>
            <person name="Ma Q."/>
            <person name="Huang Y."/>
            <person name="Song X."/>
            <person name="Pei D."/>
        </authorList>
    </citation>
    <scope>NUCLEOTIDE SEQUENCE [LARGE SCALE GENOMIC DNA]</scope>
    <source>
        <strain evidence="2">Sxm20200214</strain>
        <tissue evidence="2">Leaf</tissue>
    </source>
</reference>
<feature type="compositionally biased region" description="Acidic residues" evidence="1">
    <location>
        <begin position="352"/>
        <end position="364"/>
    </location>
</feature>
<accession>A0A8X7NV46</accession>
<protein>
    <submittedName>
        <fullName evidence="2">Uncharacterized protein</fullName>
    </submittedName>
</protein>
<comment type="caution">
    <text evidence="2">The sequence shown here is derived from an EMBL/GenBank/DDBJ whole genome shotgun (WGS) entry which is preliminary data.</text>
</comment>